<dbReference type="RefSeq" id="WP_014826306.1">
    <property type="nucleotide sequence ID" value="NC_018068.1"/>
</dbReference>
<dbReference type="EMBL" id="CP003639">
    <property type="protein sequence ID" value="AFM40299.1"/>
    <property type="molecule type" value="Genomic_DNA"/>
</dbReference>
<proteinExistence type="predicted"/>
<gene>
    <name evidence="1" type="ordered locus">Desaci_1272</name>
</gene>
<keyword evidence="2" id="KW-1185">Reference proteome</keyword>
<protein>
    <submittedName>
        <fullName evidence="1">Uncharacterized protein</fullName>
    </submittedName>
</protein>
<dbReference type="AlphaFoldDB" id="I4D3C5"/>
<accession>I4D3C5</accession>
<dbReference type="KEGG" id="dai:Desaci_1272"/>
<reference evidence="1 2" key="1">
    <citation type="journal article" date="2012" name="J. Bacteriol.">
        <title>Complete genome sequences of Desulfosporosinus orientis DSM765T, Desulfosporosinus youngiae DSM17734T, Desulfosporosinus meridiei DSM13257T, and Desulfosporosinus acidiphilus DSM22704T.</title>
        <authorList>
            <person name="Pester M."/>
            <person name="Brambilla E."/>
            <person name="Alazard D."/>
            <person name="Rattei T."/>
            <person name="Weinmaier T."/>
            <person name="Han J."/>
            <person name="Lucas S."/>
            <person name="Lapidus A."/>
            <person name="Cheng J.F."/>
            <person name="Goodwin L."/>
            <person name="Pitluck S."/>
            <person name="Peters L."/>
            <person name="Ovchinnikova G."/>
            <person name="Teshima H."/>
            <person name="Detter J.C."/>
            <person name="Han C.S."/>
            <person name="Tapia R."/>
            <person name="Land M.L."/>
            <person name="Hauser L."/>
            <person name="Kyrpides N.C."/>
            <person name="Ivanova N.N."/>
            <person name="Pagani I."/>
            <person name="Huntmann M."/>
            <person name="Wei C.L."/>
            <person name="Davenport K.W."/>
            <person name="Daligault H."/>
            <person name="Chain P.S."/>
            <person name="Chen A."/>
            <person name="Mavromatis K."/>
            <person name="Markowitz V."/>
            <person name="Szeto E."/>
            <person name="Mikhailova N."/>
            <person name="Pati A."/>
            <person name="Wagner M."/>
            <person name="Woyke T."/>
            <person name="Ollivier B."/>
            <person name="Klenk H.P."/>
            <person name="Spring S."/>
            <person name="Loy A."/>
        </authorList>
    </citation>
    <scope>NUCLEOTIDE SEQUENCE [LARGE SCALE GENOMIC DNA]</scope>
    <source>
        <strain evidence="2">DSM 22704 / JCM 16185 / SJ4</strain>
    </source>
</reference>
<dbReference type="HOGENOM" id="CLU_199609_0_0_9"/>
<dbReference type="Proteomes" id="UP000002892">
    <property type="component" value="Chromosome"/>
</dbReference>
<evidence type="ECO:0000313" key="2">
    <source>
        <dbReference type="Proteomes" id="UP000002892"/>
    </source>
</evidence>
<dbReference type="OrthoDB" id="1799253at2"/>
<name>I4D3C5_DESAJ</name>
<organism evidence="1 2">
    <name type="scientific">Desulfosporosinus acidiphilus (strain DSM 22704 / JCM 16185 / SJ4)</name>
    <dbReference type="NCBI Taxonomy" id="646529"/>
    <lineage>
        <taxon>Bacteria</taxon>
        <taxon>Bacillati</taxon>
        <taxon>Bacillota</taxon>
        <taxon>Clostridia</taxon>
        <taxon>Eubacteriales</taxon>
        <taxon>Desulfitobacteriaceae</taxon>
        <taxon>Desulfosporosinus</taxon>
    </lineage>
</organism>
<dbReference type="STRING" id="646529.Desaci_1272"/>
<evidence type="ECO:0000313" key="1">
    <source>
        <dbReference type="EMBL" id="AFM40299.1"/>
    </source>
</evidence>
<sequence length="75" mass="8612">MPGKLKIEIIENDIVLEIYESEPGKLSFVMYPDDPKNETYLELVTDTSKFSGLLKRLLDNKTPRDLTQLISILNN</sequence>